<dbReference type="RefSeq" id="XP_007418377.1">
    <property type="nucleotide sequence ID" value="XM_007418315.1"/>
</dbReference>
<dbReference type="PANTHER" id="PTHR36223:SF5">
    <property type="entry name" value="BETA-LACTAMASE-TYPE TRANSPEPTIDASE FOLD DOMAIN CONTAINING PROTEIN"/>
    <property type="match status" value="1"/>
</dbReference>
<dbReference type="OrthoDB" id="3364132at2759"/>
<feature type="region of interest" description="Disordered" evidence="1">
    <location>
        <begin position="229"/>
        <end position="249"/>
    </location>
</feature>
<dbReference type="EMBL" id="GL883178">
    <property type="protein sequence ID" value="EGF98354.1"/>
    <property type="molecule type" value="Genomic_DNA"/>
</dbReference>
<evidence type="ECO:0000259" key="2">
    <source>
        <dbReference type="Pfam" id="PF25534"/>
    </source>
</evidence>
<dbReference type="Pfam" id="PF25534">
    <property type="entry name" value="DUF7918"/>
    <property type="match status" value="1"/>
</dbReference>
<dbReference type="HOGENOM" id="CLU_063082_0_0_1"/>
<organism evidence="4">
    <name type="scientific">Melampsora larici-populina (strain 98AG31 / pathotype 3-4-7)</name>
    <name type="common">Poplar leaf rust fungus</name>
    <dbReference type="NCBI Taxonomy" id="747676"/>
    <lineage>
        <taxon>Eukaryota</taxon>
        <taxon>Fungi</taxon>
        <taxon>Dikarya</taxon>
        <taxon>Basidiomycota</taxon>
        <taxon>Pucciniomycotina</taxon>
        <taxon>Pucciniomycetes</taxon>
        <taxon>Pucciniales</taxon>
        <taxon>Melampsoraceae</taxon>
        <taxon>Melampsora</taxon>
    </lineage>
</organism>
<keyword evidence="4" id="KW-1185">Reference proteome</keyword>
<accession>F4SAH7</accession>
<dbReference type="InParanoid" id="F4SAH7"/>
<protein>
    <recommendedName>
        <fullName evidence="2">DUF7918 domain-containing protein</fullName>
    </recommendedName>
</protein>
<evidence type="ECO:0000256" key="1">
    <source>
        <dbReference type="SAM" id="MobiDB-lite"/>
    </source>
</evidence>
<dbReference type="Proteomes" id="UP000001072">
    <property type="component" value="Unassembled WGS sequence"/>
</dbReference>
<evidence type="ECO:0000313" key="4">
    <source>
        <dbReference type="Proteomes" id="UP000001072"/>
    </source>
</evidence>
<evidence type="ECO:0000313" key="3">
    <source>
        <dbReference type="EMBL" id="EGF98354.1"/>
    </source>
</evidence>
<dbReference type="KEGG" id="mlr:MELLADRAFT_69379"/>
<dbReference type="STRING" id="747676.F4SAH7"/>
<sequence length="285" mass="32313">MPWANGIQANIICNGKRLPEYRSPNSAPNTVFCKSIADQTFQVKFSGGMEPGDYIVDLYCDGVFMDGRAYPDSKQLRSTFYGIYLDDTKLMPFKFSNSELSEEDDSHSEDILENLGTVSLEFYHCSLGKAKPDLQQDIPSLASLIKFCERYKEAIMLPHTISLDELTIAPKPQPSKSATIRQMNPEPFLRFVWIYMSRKMLIAADLLPRSASPLPSLFKDRDYQIITEHSHDTTEQEIEPSDKPKTSGSKPVVINLCEDHQTTVFFSSVEEPILIEDNHDEQAIE</sequence>
<dbReference type="eggNOG" id="ENOG502SAV6">
    <property type="taxonomic scope" value="Eukaryota"/>
</dbReference>
<feature type="domain" description="DUF7918" evidence="2">
    <location>
        <begin position="6"/>
        <end position="210"/>
    </location>
</feature>
<proteinExistence type="predicted"/>
<dbReference type="VEuPathDB" id="FungiDB:MELLADRAFT_69379"/>
<reference evidence="4" key="1">
    <citation type="journal article" date="2011" name="Proc. Natl. Acad. Sci. U.S.A.">
        <title>Obligate biotrophy features unraveled by the genomic analysis of rust fungi.</title>
        <authorList>
            <person name="Duplessis S."/>
            <person name="Cuomo C.A."/>
            <person name="Lin Y.-C."/>
            <person name="Aerts A."/>
            <person name="Tisserant E."/>
            <person name="Veneault-Fourrey C."/>
            <person name="Joly D.L."/>
            <person name="Hacquard S."/>
            <person name="Amselem J."/>
            <person name="Cantarel B.L."/>
            <person name="Chiu R."/>
            <person name="Coutinho P.M."/>
            <person name="Feau N."/>
            <person name="Field M."/>
            <person name="Frey P."/>
            <person name="Gelhaye E."/>
            <person name="Goldberg J."/>
            <person name="Grabherr M.G."/>
            <person name="Kodira C.D."/>
            <person name="Kohler A."/>
            <person name="Kuees U."/>
            <person name="Lindquist E.A."/>
            <person name="Lucas S.M."/>
            <person name="Mago R."/>
            <person name="Mauceli E."/>
            <person name="Morin E."/>
            <person name="Murat C."/>
            <person name="Pangilinan J.L."/>
            <person name="Park R."/>
            <person name="Pearson M."/>
            <person name="Quesneville H."/>
            <person name="Rouhier N."/>
            <person name="Sakthikumar S."/>
            <person name="Salamov A.A."/>
            <person name="Schmutz J."/>
            <person name="Selles B."/>
            <person name="Shapiro H."/>
            <person name="Tanguay P."/>
            <person name="Tuskan G.A."/>
            <person name="Henrissat B."/>
            <person name="Van de Peer Y."/>
            <person name="Rouze P."/>
            <person name="Ellis J.G."/>
            <person name="Dodds P.N."/>
            <person name="Schein J.E."/>
            <person name="Zhong S."/>
            <person name="Hamelin R.C."/>
            <person name="Grigoriev I.V."/>
            <person name="Szabo L.J."/>
            <person name="Martin F."/>
        </authorList>
    </citation>
    <scope>NUCLEOTIDE SEQUENCE [LARGE SCALE GENOMIC DNA]</scope>
    <source>
        <strain evidence="4">98AG31 / pathotype 3-4-7</strain>
    </source>
</reference>
<feature type="compositionally biased region" description="Basic and acidic residues" evidence="1">
    <location>
        <begin position="229"/>
        <end position="245"/>
    </location>
</feature>
<dbReference type="AlphaFoldDB" id="F4SAH7"/>
<gene>
    <name evidence="3" type="ORF">MELLADRAFT_69379</name>
</gene>
<dbReference type="InterPro" id="IPR057678">
    <property type="entry name" value="DUF7918"/>
</dbReference>
<dbReference type="PANTHER" id="PTHR36223">
    <property type="entry name" value="BETA-LACTAMASE-TYPE TRANSPEPTIDASE FOLD DOMAIN CONTAINING PROTEIN"/>
    <property type="match status" value="1"/>
</dbReference>
<name>F4SAH7_MELLP</name>
<dbReference type="GeneID" id="18931230"/>